<feature type="domain" description="Schlafen AlbA-2" evidence="1">
    <location>
        <begin position="15"/>
        <end position="131"/>
    </location>
</feature>
<dbReference type="Proteomes" id="UP001221411">
    <property type="component" value="Unassembled WGS sequence"/>
</dbReference>
<dbReference type="RefSeq" id="WP_271917159.1">
    <property type="nucleotide sequence ID" value="NZ_JAQNDO010000001.1"/>
</dbReference>
<reference evidence="2 3" key="1">
    <citation type="submission" date="2022-11" db="EMBL/GenBank/DDBJ databases">
        <title>Minimal conservation of predation-associated metabolite biosynthetic gene clusters underscores biosynthetic potential of Myxococcota including descriptions for ten novel species: Archangium lansinium sp. nov., Myxococcus landrumus sp. nov., Nannocystis bai.</title>
        <authorList>
            <person name="Ahearne A."/>
            <person name="Stevens C."/>
            <person name="Dowd S."/>
        </authorList>
    </citation>
    <scope>NUCLEOTIDE SEQUENCE [LARGE SCALE GENOMIC DNA]</scope>
    <source>
        <strain evidence="2 3">RJM3</strain>
    </source>
</reference>
<evidence type="ECO:0000313" key="3">
    <source>
        <dbReference type="Proteomes" id="UP001221411"/>
    </source>
</evidence>
<dbReference type="Gene3D" id="3.30.950.30">
    <property type="entry name" value="Schlafen, AAA domain"/>
    <property type="match status" value="1"/>
</dbReference>
<keyword evidence="2" id="KW-0547">Nucleotide-binding</keyword>
<sequence>MLTEQEIASLAADLESFRVERKESFKSVKGAIEEAICAFANDLPGTGQPGILLLGVHDKTGQATGLAVTDELLRDITNIRSDGNILPFPLMTVYKATLAGKEIAVVEVKPSPDPPVALRGRICVRIGPRKGTATRG</sequence>
<keyword evidence="3" id="KW-1185">Reference proteome</keyword>
<dbReference type="GO" id="GO:0005524">
    <property type="term" value="F:ATP binding"/>
    <property type="evidence" value="ECO:0007669"/>
    <property type="project" value="UniProtKB-KW"/>
</dbReference>
<dbReference type="InterPro" id="IPR007421">
    <property type="entry name" value="Schlafen_AlbA_2_dom"/>
</dbReference>
<proteinExistence type="predicted"/>
<dbReference type="InterPro" id="IPR038461">
    <property type="entry name" value="Schlafen_AlbA_2_dom_sf"/>
</dbReference>
<dbReference type="Pfam" id="PF04326">
    <property type="entry name" value="SLFN_AlbA_2"/>
    <property type="match status" value="1"/>
</dbReference>
<dbReference type="EMBL" id="JAQNDO010000001">
    <property type="protein sequence ID" value="MDC0741827.1"/>
    <property type="molecule type" value="Genomic_DNA"/>
</dbReference>
<keyword evidence="2" id="KW-0067">ATP-binding</keyword>
<comment type="caution">
    <text evidence="2">The sequence shown here is derived from an EMBL/GenBank/DDBJ whole genome shotgun (WGS) entry which is preliminary data.</text>
</comment>
<gene>
    <name evidence="2" type="ORF">POL67_10750</name>
</gene>
<evidence type="ECO:0000313" key="2">
    <source>
        <dbReference type="EMBL" id="MDC0741827.1"/>
    </source>
</evidence>
<protein>
    <submittedName>
        <fullName evidence="2">ATP-binding protein</fullName>
    </submittedName>
</protein>
<evidence type="ECO:0000259" key="1">
    <source>
        <dbReference type="Pfam" id="PF04326"/>
    </source>
</evidence>
<organism evidence="2 3">
    <name type="scientific">Polyangium mundeleinium</name>
    <dbReference type="NCBI Taxonomy" id="2995306"/>
    <lineage>
        <taxon>Bacteria</taxon>
        <taxon>Pseudomonadati</taxon>
        <taxon>Myxococcota</taxon>
        <taxon>Polyangia</taxon>
        <taxon>Polyangiales</taxon>
        <taxon>Polyangiaceae</taxon>
        <taxon>Polyangium</taxon>
    </lineage>
</organism>
<accession>A0ABT5EJ24</accession>
<name>A0ABT5EJ24_9BACT</name>